<dbReference type="SUPFAM" id="SSF55424">
    <property type="entry name" value="FAD/NAD-linked reductases, dimerisation (C-terminal) domain"/>
    <property type="match status" value="1"/>
</dbReference>
<keyword evidence="5" id="KW-0547">Nucleotide-binding</keyword>
<reference evidence="9 10" key="1">
    <citation type="submission" date="2018-05" db="EMBL/GenBank/DDBJ databases">
        <title>Genome Sequence of an Efficient Indole-Degrading Bacterium, Alcaligenes sp.YBY.</title>
        <authorList>
            <person name="Yang B."/>
        </authorList>
    </citation>
    <scope>NUCLEOTIDE SEQUENCE [LARGE SCALE GENOMIC DNA]</scope>
    <source>
        <strain evidence="9 10">YBY</strain>
    </source>
</reference>
<feature type="domain" description="FAD/NAD(P)-binding" evidence="8">
    <location>
        <begin position="7"/>
        <end position="323"/>
    </location>
</feature>
<evidence type="ECO:0000313" key="9">
    <source>
        <dbReference type="EMBL" id="PWE15998.1"/>
    </source>
</evidence>
<feature type="domain" description="Pyridine nucleotide-disulphide oxidoreductase dimerisation" evidence="7">
    <location>
        <begin position="348"/>
        <end position="450"/>
    </location>
</feature>
<feature type="disulfide bond" description="Redox-active" evidence="6">
    <location>
        <begin position="43"/>
        <end position="48"/>
    </location>
</feature>
<name>A0A2U2BPR8_ALCFA</name>
<organism evidence="9 10">
    <name type="scientific">Alcaligenes faecalis</name>
    <dbReference type="NCBI Taxonomy" id="511"/>
    <lineage>
        <taxon>Bacteria</taxon>
        <taxon>Pseudomonadati</taxon>
        <taxon>Pseudomonadota</taxon>
        <taxon>Betaproteobacteria</taxon>
        <taxon>Burkholderiales</taxon>
        <taxon>Alcaligenaceae</taxon>
        <taxon>Alcaligenes</taxon>
    </lineage>
</organism>
<evidence type="ECO:0000313" key="10">
    <source>
        <dbReference type="Proteomes" id="UP000245216"/>
    </source>
</evidence>
<keyword evidence="3 5" id="KW-0274">FAD</keyword>
<feature type="binding site" evidence="5">
    <location>
        <position position="310"/>
    </location>
    <ligand>
        <name>FAD</name>
        <dbReference type="ChEBI" id="CHEBI:57692"/>
    </ligand>
</feature>
<dbReference type="PANTHER" id="PTHR43014:SF4">
    <property type="entry name" value="PYRIDINE NUCLEOTIDE-DISULFIDE OXIDOREDUCTASE RCLA-RELATED"/>
    <property type="match status" value="1"/>
</dbReference>
<evidence type="ECO:0000259" key="7">
    <source>
        <dbReference type="Pfam" id="PF02852"/>
    </source>
</evidence>
<dbReference type="PRINTS" id="PR00368">
    <property type="entry name" value="FADPNR"/>
</dbReference>
<dbReference type="GO" id="GO:0050660">
    <property type="term" value="F:flavin adenine dinucleotide binding"/>
    <property type="evidence" value="ECO:0007669"/>
    <property type="project" value="TreeGrafter"/>
</dbReference>
<dbReference type="GO" id="GO:0003955">
    <property type="term" value="F:NAD(P)H dehydrogenase (quinone) activity"/>
    <property type="evidence" value="ECO:0007669"/>
    <property type="project" value="TreeGrafter"/>
</dbReference>
<dbReference type="Gene3D" id="3.30.390.30">
    <property type="match status" value="1"/>
</dbReference>
<keyword evidence="2" id="KW-0285">Flavoprotein</keyword>
<dbReference type="InterPro" id="IPR023753">
    <property type="entry name" value="FAD/NAD-binding_dom"/>
</dbReference>
<feature type="binding site" evidence="5">
    <location>
        <position position="268"/>
    </location>
    <ligand>
        <name>NAD(+)</name>
        <dbReference type="ChEBI" id="CHEBI:57540"/>
    </ligand>
</feature>
<dbReference type="RefSeq" id="WP_109088478.1">
    <property type="nucleotide sequence ID" value="NZ_QEXO01000001.1"/>
</dbReference>
<protein>
    <submittedName>
        <fullName evidence="9">Dihydrolipoyl dehydrogenase</fullName>
    </submittedName>
</protein>
<comment type="similarity">
    <text evidence="1">Belongs to the class-I pyridine nucleotide-disulfide oxidoreductase family.</text>
</comment>
<dbReference type="AlphaFoldDB" id="A0A2U2BPR8"/>
<feature type="binding site" evidence="5">
    <location>
        <position position="52"/>
    </location>
    <ligand>
        <name>FAD</name>
        <dbReference type="ChEBI" id="CHEBI:57692"/>
    </ligand>
</feature>
<evidence type="ECO:0000256" key="4">
    <source>
        <dbReference type="PIRSR" id="PIRSR000350-2"/>
    </source>
</evidence>
<dbReference type="Pfam" id="PF02852">
    <property type="entry name" value="Pyr_redox_dim"/>
    <property type="match status" value="1"/>
</dbReference>
<dbReference type="Pfam" id="PF07992">
    <property type="entry name" value="Pyr_redox_2"/>
    <property type="match status" value="1"/>
</dbReference>
<evidence type="ECO:0000256" key="2">
    <source>
        <dbReference type="ARBA" id="ARBA00022630"/>
    </source>
</evidence>
<gene>
    <name evidence="9" type="ORF">DF183_04525</name>
</gene>
<evidence type="ECO:0000259" key="8">
    <source>
        <dbReference type="Pfam" id="PF07992"/>
    </source>
</evidence>
<evidence type="ECO:0000256" key="5">
    <source>
        <dbReference type="PIRSR" id="PIRSR000350-3"/>
    </source>
</evidence>
<feature type="binding site" evidence="5">
    <location>
        <begin position="179"/>
        <end position="186"/>
    </location>
    <ligand>
        <name>NAD(+)</name>
        <dbReference type="ChEBI" id="CHEBI:57540"/>
    </ligand>
</feature>
<keyword evidence="5" id="KW-0520">NAD</keyword>
<dbReference type="InterPro" id="IPR004099">
    <property type="entry name" value="Pyr_nucl-diS_OxRdtase_dimer"/>
</dbReference>
<evidence type="ECO:0000256" key="6">
    <source>
        <dbReference type="PIRSR" id="PIRSR000350-4"/>
    </source>
</evidence>
<dbReference type="PANTHER" id="PTHR43014">
    <property type="entry name" value="MERCURIC REDUCTASE"/>
    <property type="match status" value="1"/>
</dbReference>
<sequence length="461" mass="49814">MKEIQCDIAVIGAGTAGMTAYRTAKRAGKRTLMIESGSYGTMCARVGCMPSKLLIAAADAAHHARHTAPFGVHVDGNIRIEGKEVMDRVRRERDRFVQFVVDDVEGFDAEDKVRGHARFVSEHVLEVDDHTRITAGHVIIATGSTPVRPKELEPLGALLINNEDVFDWTDLPDSVLVVGTGVIGLELGQALARVGVTVSIINRSQSLAGLSDPEVREAGRAIFNQELNIRADVTVLGSEVVNGKARVRLQVDGKELVEDYDYVLGAAGRRPQLDNLGLDNTPAQWDSKGRVVYDPASLQLKGTSIYLAGDVNQRAPILHEAADDGRLAALQAVSNGQDEPMARRARMAVMFTDPQVAVVGTPFKSLPEGAVTGSVNFGNQGRARVMLVNRGLLHVYADKEGKFLGAEMVGPQAEHIAHLLAWSLQMGLTLDQMLAMPFYHPVLEEGLRTALRGAQSALRGK</sequence>
<comment type="cofactor">
    <cofactor evidence="5">
        <name>FAD</name>
        <dbReference type="ChEBI" id="CHEBI:57692"/>
    </cofactor>
    <text evidence="5">Binds 1 FAD per subunit.</text>
</comment>
<feature type="active site" description="Proton acceptor" evidence="4">
    <location>
        <position position="440"/>
    </location>
</feature>
<evidence type="ECO:0000256" key="1">
    <source>
        <dbReference type="ARBA" id="ARBA00007532"/>
    </source>
</evidence>
<dbReference type="SUPFAM" id="SSF51905">
    <property type="entry name" value="FAD/NAD(P)-binding domain"/>
    <property type="match status" value="1"/>
</dbReference>
<reference evidence="9 10" key="2">
    <citation type="submission" date="2018-05" db="EMBL/GenBank/DDBJ databases">
        <authorList>
            <person name="Lanie J.A."/>
            <person name="Ng W.-L."/>
            <person name="Kazmierczak K.M."/>
            <person name="Andrzejewski T.M."/>
            <person name="Davidsen T.M."/>
            <person name="Wayne K.J."/>
            <person name="Tettelin H."/>
            <person name="Glass J.I."/>
            <person name="Rusch D."/>
            <person name="Podicherti R."/>
            <person name="Tsui H.-C.T."/>
            <person name="Winkler M.E."/>
        </authorList>
    </citation>
    <scope>NUCLEOTIDE SEQUENCE [LARGE SCALE GENOMIC DNA]</scope>
    <source>
        <strain evidence="9 10">YBY</strain>
    </source>
</reference>
<feature type="binding site" evidence="5">
    <location>
        <begin position="142"/>
        <end position="144"/>
    </location>
    <ligand>
        <name>FAD</name>
        <dbReference type="ChEBI" id="CHEBI:57692"/>
    </ligand>
</feature>
<dbReference type="STRING" id="511.UZ73_00545"/>
<comment type="caution">
    <text evidence="9">The sequence shown here is derived from an EMBL/GenBank/DDBJ whole genome shotgun (WGS) entry which is preliminary data.</text>
</comment>
<dbReference type="Proteomes" id="UP000245216">
    <property type="component" value="Unassembled WGS sequence"/>
</dbReference>
<dbReference type="Gene3D" id="3.50.50.60">
    <property type="entry name" value="FAD/NAD(P)-binding domain"/>
    <property type="match status" value="2"/>
</dbReference>
<dbReference type="NCBIfam" id="NF004939">
    <property type="entry name" value="PRK06292.1-1"/>
    <property type="match status" value="1"/>
</dbReference>
<dbReference type="InterPro" id="IPR016156">
    <property type="entry name" value="FAD/NAD-linked_Rdtase_dimer_sf"/>
</dbReference>
<dbReference type="InterPro" id="IPR001100">
    <property type="entry name" value="Pyr_nuc-diS_OxRdtase"/>
</dbReference>
<dbReference type="EMBL" id="QEXO01000001">
    <property type="protein sequence ID" value="PWE15998.1"/>
    <property type="molecule type" value="Genomic_DNA"/>
</dbReference>
<accession>A0A2U2BPR8</accession>
<dbReference type="InterPro" id="IPR036188">
    <property type="entry name" value="FAD/NAD-bd_sf"/>
</dbReference>
<evidence type="ECO:0000256" key="3">
    <source>
        <dbReference type="ARBA" id="ARBA00022827"/>
    </source>
</evidence>
<dbReference type="PRINTS" id="PR00411">
    <property type="entry name" value="PNDRDTASEI"/>
</dbReference>
<dbReference type="PIRSF" id="PIRSF000350">
    <property type="entry name" value="Mercury_reductase_MerA"/>
    <property type="match status" value="1"/>
</dbReference>
<proteinExistence type="inferred from homology"/>